<accession>X0WMV3</accession>
<name>X0WMV3_9ZZZZ</name>
<evidence type="ECO:0000313" key="1">
    <source>
        <dbReference type="EMBL" id="GAG24552.1"/>
    </source>
</evidence>
<organism evidence="1">
    <name type="scientific">marine sediment metagenome</name>
    <dbReference type="NCBI Taxonomy" id="412755"/>
    <lineage>
        <taxon>unclassified sequences</taxon>
        <taxon>metagenomes</taxon>
        <taxon>ecological metagenomes</taxon>
    </lineage>
</organism>
<protein>
    <submittedName>
        <fullName evidence="1">Uncharacterized protein</fullName>
    </submittedName>
</protein>
<comment type="caution">
    <text evidence="1">The sequence shown here is derived from an EMBL/GenBank/DDBJ whole genome shotgun (WGS) entry which is preliminary data.</text>
</comment>
<reference evidence="1" key="1">
    <citation type="journal article" date="2014" name="Front. Microbiol.">
        <title>High frequency of phylogenetically diverse reductive dehalogenase-homologous genes in deep subseafloor sedimentary metagenomes.</title>
        <authorList>
            <person name="Kawai M."/>
            <person name="Futagami T."/>
            <person name="Toyoda A."/>
            <person name="Takaki Y."/>
            <person name="Nishi S."/>
            <person name="Hori S."/>
            <person name="Arai W."/>
            <person name="Tsubouchi T."/>
            <person name="Morono Y."/>
            <person name="Uchiyama I."/>
            <person name="Ito T."/>
            <person name="Fujiyama A."/>
            <person name="Inagaki F."/>
            <person name="Takami H."/>
        </authorList>
    </citation>
    <scope>NUCLEOTIDE SEQUENCE</scope>
    <source>
        <strain evidence="1">Expedition CK06-06</strain>
    </source>
</reference>
<gene>
    <name evidence="1" type="ORF">S01H1_60934</name>
</gene>
<proteinExistence type="predicted"/>
<dbReference type="EMBL" id="BARS01039926">
    <property type="protein sequence ID" value="GAG24552.1"/>
    <property type="molecule type" value="Genomic_DNA"/>
</dbReference>
<sequence length="97" mass="10964">MTNFIKTADCLRAYPKTGHPIIGWGIIGPSGTTVELTDYYELEEPRRGATHPVRHGICAMAMAQSFAKNLIYVIFNTKHRTPCLDRIPTQTKWEMLA</sequence>
<dbReference type="AlphaFoldDB" id="X0WMV3"/>